<evidence type="ECO:0000256" key="4">
    <source>
        <dbReference type="PROSITE-ProRule" id="PRU00335"/>
    </source>
</evidence>
<evidence type="ECO:0000256" key="1">
    <source>
        <dbReference type="ARBA" id="ARBA00023015"/>
    </source>
</evidence>
<accession>A0ABT4LF82</accession>
<name>A0ABT4LF82_9PROT</name>
<dbReference type="EMBL" id="JAPWGY010000001">
    <property type="protein sequence ID" value="MCZ4279585.1"/>
    <property type="molecule type" value="Genomic_DNA"/>
</dbReference>
<protein>
    <submittedName>
        <fullName evidence="6">TetR/AcrR family transcriptional regulator</fullName>
    </submittedName>
</protein>
<dbReference type="SUPFAM" id="SSF48498">
    <property type="entry name" value="Tetracyclin repressor-like, C-terminal domain"/>
    <property type="match status" value="1"/>
</dbReference>
<proteinExistence type="predicted"/>
<keyword evidence="1" id="KW-0805">Transcription regulation</keyword>
<gene>
    <name evidence="6" type="ORF">O4H49_02270</name>
</gene>
<dbReference type="PROSITE" id="PS50977">
    <property type="entry name" value="HTH_TETR_2"/>
    <property type="match status" value="1"/>
</dbReference>
<feature type="domain" description="HTH tetR-type" evidence="5">
    <location>
        <begin position="6"/>
        <end position="66"/>
    </location>
</feature>
<dbReference type="InterPro" id="IPR001647">
    <property type="entry name" value="HTH_TetR"/>
</dbReference>
<dbReference type="Proteomes" id="UP001069802">
    <property type="component" value="Unassembled WGS sequence"/>
</dbReference>
<evidence type="ECO:0000256" key="3">
    <source>
        <dbReference type="ARBA" id="ARBA00023163"/>
    </source>
</evidence>
<feature type="DNA-binding region" description="H-T-H motif" evidence="4">
    <location>
        <begin position="29"/>
        <end position="48"/>
    </location>
</feature>
<dbReference type="Gene3D" id="1.10.357.10">
    <property type="entry name" value="Tetracycline Repressor, domain 2"/>
    <property type="match status" value="1"/>
</dbReference>
<evidence type="ECO:0000259" key="5">
    <source>
        <dbReference type="PROSITE" id="PS50977"/>
    </source>
</evidence>
<dbReference type="SUPFAM" id="SSF46689">
    <property type="entry name" value="Homeodomain-like"/>
    <property type="match status" value="1"/>
</dbReference>
<dbReference type="Gene3D" id="1.10.10.60">
    <property type="entry name" value="Homeodomain-like"/>
    <property type="match status" value="1"/>
</dbReference>
<dbReference type="PANTHER" id="PTHR47506">
    <property type="entry name" value="TRANSCRIPTIONAL REGULATORY PROTEIN"/>
    <property type="match status" value="1"/>
</dbReference>
<evidence type="ECO:0000313" key="7">
    <source>
        <dbReference type="Proteomes" id="UP001069802"/>
    </source>
</evidence>
<keyword evidence="7" id="KW-1185">Reference proteome</keyword>
<dbReference type="InterPro" id="IPR036271">
    <property type="entry name" value="Tet_transcr_reg_TetR-rel_C_sf"/>
</dbReference>
<keyword evidence="3" id="KW-0804">Transcription</keyword>
<dbReference type="PRINTS" id="PR00455">
    <property type="entry name" value="HTHTETR"/>
</dbReference>
<sequence length="197" mass="22122">MGRHKSYDRDLVLEKAMELFWAKGYEGTHLSELVKVTGLNRFGLYAEFGGKEGLFRAALDLYLKWAQETYRKTLDAKPHGLDNIRTYFEEMSFGDEYSGCFMVKTIVEQNVVTNEAFSAAHEVFLEAKNLFHKNLCAAKEYGQLPPDRDIDALANLLSVIDSGLSIYGIISQSDSEKNAIAQQALLLLASISHKDNS</sequence>
<dbReference type="RefSeq" id="WP_269421785.1">
    <property type="nucleotide sequence ID" value="NZ_JAPWGY010000001.1"/>
</dbReference>
<organism evidence="6 7">
    <name type="scientific">Kiloniella laminariae</name>
    <dbReference type="NCBI Taxonomy" id="454162"/>
    <lineage>
        <taxon>Bacteria</taxon>
        <taxon>Pseudomonadati</taxon>
        <taxon>Pseudomonadota</taxon>
        <taxon>Alphaproteobacteria</taxon>
        <taxon>Rhodospirillales</taxon>
        <taxon>Kiloniellaceae</taxon>
        <taxon>Kiloniella</taxon>
    </lineage>
</organism>
<dbReference type="InterPro" id="IPR009057">
    <property type="entry name" value="Homeodomain-like_sf"/>
</dbReference>
<evidence type="ECO:0000313" key="6">
    <source>
        <dbReference type="EMBL" id="MCZ4279585.1"/>
    </source>
</evidence>
<dbReference type="Pfam" id="PF00440">
    <property type="entry name" value="TetR_N"/>
    <property type="match status" value="1"/>
</dbReference>
<comment type="caution">
    <text evidence="6">The sequence shown here is derived from an EMBL/GenBank/DDBJ whole genome shotgun (WGS) entry which is preliminary data.</text>
</comment>
<dbReference type="PANTHER" id="PTHR47506:SF1">
    <property type="entry name" value="HTH-TYPE TRANSCRIPTIONAL REGULATOR YJDC"/>
    <property type="match status" value="1"/>
</dbReference>
<reference evidence="6" key="1">
    <citation type="submission" date="2022-12" db="EMBL/GenBank/DDBJ databases">
        <title>Bacterial isolates from different developmental stages of Nematostella vectensis.</title>
        <authorList>
            <person name="Fraune S."/>
        </authorList>
    </citation>
    <scope>NUCLEOTIDE SEQUENCE</scope>
    <source>
        <strain evidence="6">G21630-S1</strain>
    </source>
</reference>
<keyword evidence="2 4" id="KW-0238">DNA-binding</keyword>
<evidence type="ECO:0000256" key="2">
    <source>
        <dbReference type="ARBA" id="ARBA00023125"/>
    </source>
</evidence>